<protein>
    <recommendedName>
        <fullName evidence="2">Histidine kinase/HSP90-like ATPase domain-containing protein</fullName>
    </recommendedName>
</protein>
<sequence>MAVPVMPRSNIDQSLPVCLVGQQRSHEPAWRDLWPDRLTPQALYRGAFLRVDGERPEAAHHARVLVVATLADWGLLRAGLQADAQVCVSELVGNVVRHALRPVHGSADDRLVSVGLRCWPTELFLEVGDHDPRMPCLPAPGAAVPAMADGGRGLVMVKALADGLFCKRADHGGKVVYCRFALARFGLRSGAAGGAACGSA</sequence>
<comment type="caution">
    <text evidence="3">The sequence shown here is derived from an EMBL/GenBank/DDBJ whole genome shotgun (WGS) entry which is preliminary data.</text>
</comment>
<dbReference type="AlphaFoldDB" id="A0A918DYS1"/>
<feature type="domain" description="Histidine kinase/HSP90-like ATPase" evidence="2">
    <location>
        <begin position="55"/>
        <end position="176"/>
    </location>
</feature>
<dbReference type="EMBL" id="BMMS01000011">
    <property type="protein sequence ID" value="GGO88594.1"/>
    <property type="molecule type" value="Genomic_DNA"/>
</dbReference>
<name>A0A918DYS1_9ACTN</name>
<reference evidence="3" key="2">
    <citation type="submission" date="2020-09" db="EMBL/GenBank/DDBJ databases">
        <authorList>
            <person name="Sun Q."/>
            <person name="Zhou Y."/>
        </authorList>
    </citation>
    <scope>NUCLEOTIDE SEQUENCE</scope>
    <source>
        <strain evidence="3">CGMCC 4.7201</strain>
    </source>
</reference>
<dbReference type="Pfam" id="PF13581">
    <property type="entry name" value="HATPase_c_2"/>
    <property type="match status" value="1"/>
</dbReference>
<dbReference type="RefSeq" id="WP_189132122.1">
    <property type="nucleotide sequence ID" value="NZ_BMMS01000011.1"/>
</dbReference>
<evidence type="ECO:0000256" key="1">
    <source>
        <dbReference type="ARBA" id="ARBA00022527"/>
    </source>
</evidence>
<organism evidence="3 4">
    <name type="scientific">Wenjunlia tyrosinilytica</name>
    <dbReference type="NCBI Taxonomy" id="1544741"/>
    <lineage>
        <taxon>Bacteria</taxon>
        <taxon>Bacillati</taxon>
        <taxon>Actinomycetota</taxon>
        <taxon>Actinomycetes</taxon>
        <taxon>Kitasatosporales</taxon>
        <taxon>Streptomycetaceae</taxon>
        <taxon>Wenjunlia</taxon>
    </lineage>
</organism>
<dbReference type="InterPro" id="IPR036890">
    <property type="entry name" value="HATPase_C_sf"/>
</dbReference>
<dbReference type="GO" id="GO:0004674">
    <property type="term" value="F:protein serine/threonine kinase activity"/>
    <property type="evidence" value="ECO:0007669"/>
    <property type="project" value="UniProtKB-KW"/>
</dbReference>
<dbReference type="PANTHER" id="PTHR35526">
    <property type="entry name" value="ANTI-SIGMA-F FACTOR RSBW-RELATED"/>
    <property type="match status" value="1"/>
</dbReference>
<accession>A0A918DYS1</accession>
<keyword evidence="1" id="KW-0418">Kinase</keyword>
<dbReference type="InterPro" id="IPR003594">
    <property type="entry name" value="HATPase_dom"/>
</dbReference>
<keyword evidence="4" id="KW-1185">Reference proteome</keyword>
<reference evidence="3" key="1">
    <citation type="journal article" date="2014" name="Int. J. Syst. Evol. Microbiol.">
        <title>Complete genome sequence of Corynebacterium casei LMG S-19264T (=DSM 44701T), isolated from a smear-ripened cheese.</title>
        <authorList>
            <consortium name="US DOE Joint Genome Institute (JGI-PGF)"/>
            <person name="Walter F."/>
            <person name="Albersmeier A."/>
            <person name="Kalinowski J."/>
            <person name="Ruckert C."/>
        </authorList>
    </citation>
    <scope>NUCLEOTIDE SEQUENCE</scope>
    <source>
        <strain evidence="3">CGMCC 4.7201</strain>
    </source>
</reference>
<dbReference type="Gene3D" id="3.30.565.10">
    <property type="entry name" value="Histidine kinase-like ATPase, C-terminal domain"/>
    <property type="match status" value="1"/>
</dbReference>
<dbReference type="PANTHER" id="PTHR35526:SF3">
    <property type="entry name" value="ANTI-SIGMA-F FACTOR RSBW"/>
    <property type="match status" value="1"/>
</dbReference>
<dbReference type="SUPFAM" id="SSF55874">
    <property type="entry name" value="ATPase domain of HSP90 chaperone/DNA topoisomerase II/histidine kinase"/>
    <property type="match status" value="1"/>
</dbReference>
<dbReference type="Proteomes" id="UP000641932">
    <property type="component" value="Unassembled WGS sequence"/>
</dbReference>
<evidence type="ECO:0000313" key="4">
    <source>
        <dbReference type="Proteomes" id="UP000641932"/>
    </source>
</evidence>
<keyword evidence="1" id="KW-0808">Transferase</keyword>
<proteinExistence type="predicted"/>
<keyword evidence="1" id="KW-0723">Serine/threonine-protein kinase</keyword>
<evidence type="ECO:0000313" key="3">
    <source>
        <dbReference type="EMBL" id="GGO88594.1"/>
    </source>
</evidence>
<dbReference type="InterPro" id="IPR050267">
    <property type="entry name" value="Anti-sigma-factor_SerPK"/>
</dbReference>
<dbReference type="CDD" id="cd16936">
    <property type="entry name" value="HATPase_RsbW-like"/>
    <property type="match status" value="1"/>
</dbReference>
<evidence type="ECO:0000259" key="2">
    <source>
        <dbReference type="Pfam" id="PF13581"/>
    </source>
</evidence>
<gene>
    <name evidence="3" type="ORF">GCM10012280_29790</name>
</gene>